<organism evidence="1 2">
    <name type="scientific">Candidatus Desulfosporosinus infrequens</name>
    <dbReference type="NCBI Taxonomy" id="2043169"/>
    <lineage>
        <taxon>Bacteria</taxon>
        <taxon>Bacillati</taxon>
        <taxon>Bacillota</taxon>
        <taxon>Clostridia</taxon>
        <taxon>Eubacteriales</taxon>
        <taxon>Desulfitobacteriaceae</taxon>
        <taxon>Desulfosporosinus</taxon>
    </lineage>
</organism>
<dbReference type="Proteomes" id="UP000238916">
    <property type="component" value="Unassembled WGS sequence"/>
</dbReference>
<protein>
    <submittedName>
        <fullName evidence="1">Uncharacterized protein</fullName>
    </submittedName>
</protein>
<dbReference type="EMBL" id="OMOF01000608">
    <property type="protein sequence ID" value="SPF53214.1"/>
    <property type="molecule type" value="Genomic_DNA"/>
</dbReference>
<dbReference type="AlphaFoldDB" id="A0A2U3LN16"/>
<evidence type="ECO:0000313" key="2">
    <source>
        <dbReference type="Proteomes" id="UP000238916"/>
    </source>
</evidence>
<accession>A0A2U3LN16</accession>
<reference evidence="2" key="1">
    <citation type="submission" date="2018-02" db="EMBL/GenBank/DDBJ databases">
        <authorList>
            <person name="Hausmann B."/>
        </authorList>
    </citation>
    <scope>NUCLEOTIDE SEQUENCE [LARGE SCALE GENOMIC DNA]</scope>
    <source>
        <strain evidence="2">Peat soil MAG SbF1</strain>
    </source>
</reference>
<name>A0A2U3LN16_9FIRM</name>
<proteinExistence type="predicted"/>
<gene>
    <name evidence="1" type="ORF">SBF1_6460004</name>
</gene>
<evidence type="ECO:0000313" key="1">
    <source>
        <dbReference type="EMBL" id="SPF53214.1"/>
    </source>
</evidence>
<sequence length="46" mass="4749">MLTLQAGNVTYNSTTGNTVNSDYATQTKLISAVANSITGTASIQLN</sequence>